<keyword evidence="8" id="KW-0808">Transferase</keyword>
<dbReference type="CDD" id="cd06223">
    <property type="entry name" value="PRTases_typeI"/>
    <property type="match status" value="1"/>
</dbReference>
<dbReference type="STRING" id="1149755.A0A2J6R6E5"/>
<evidence type="ECO:0000313" key="11">
    <source>
        <dbReference type="EMBL" id="PMD34059.1"/>
    </source>
</evidence>
<dbReference type="EC" id="2.4.2.7" evidence="5"/>
<dbReference type="GO" id="GO:0016208">
    <property type="term" value="F:AMP binding"/>
    <property type="evidence" value="ECO:0007669"/>
    <property type="project" value="TreeGrafter"/>
</dbReference>
<evidence type="ECO:0000256" key="1">
    <source>
        <dbReference type="ARBA" id="ARBA00000868"/>
    </source>
</evidence>
<name>A0A2J6R6E5_HYAVF</name>
<accession>A0A2J6R6E5</accession>
<dbReference type="InterPro" id="IPR050054">
    <property type="entry name" value="UPRTase/APRTase"/>
</dbReference>
<evidence type="ECO:0000259" key="10">
    <source>
        <dbReference type="Pfam" id="PF00156"/>
    </source>
</evidence>
<comment type="catalytic activity">
    <reaction evidence="1">
        <text>AMP + diphosphate = 5-phospho-alpha-D-ribose 1-diphosphate + adenine</text>
        <dbReference type="Rhea" id="RHEA:16609"/>
        <dbReference type="ChEBI" id="CHEBI:16708"/>
        <dbReference type="ChEBI" id="CHEBI:33019"/>
        <dbReference type="ChEBI" id="CHEBI:58017"/>
        <dbReference type="ChEBI" id="CHEBI:456215"/>
        <dbReference type="EC" id="2.4.2.7"/>
    </reaction>
</comment>
<evidence type="ECO:0000256" key="6">
    <source>
        <dbReference type="ARBA" id="ARBA00022490"/>
    </source>
</evidence>
<dbReference type="PANTHER" id="PTHR32315:SF3">
    <property type="entry name" value="ADENINE PHOSPHORIBOSYLTRANSFERASE"/>
    <property type="match status" value="1"/>
</dbReference>
<dbReference type="GO" id="GO:0002055">
    <property type="term" value="F:adenine binding"/>
    <property type="evidence" value="ECO:0007669"/>
    <property type="project" value="TreeGrafter"/>
</dbReference>
<dbReference type="Pfam" id="PF00156">
    <property type="entry name" value="Pribosyltran"/>
    <property type="match status" value="1"/>
</dbReference>
<evidence type="ECO:0000256" key="3">
    <source>
        <dbReference type="ARBA" id="ARBA00004659"/>
    </source>
</evidence>
<evidence type="ECO:0000256" key="2">
    <source>
        <dbReference type="ARBA" id="ARBA00004496"/>
    </source>
</evidence>
<feature type="non-terminal residue" evidence="11">
    <location>
        <position position="1"/>
    </location>
</feature>
<keyword evidence="12" id="KW-1185">Reference proteome</keyword>
<dbReference type="OrthoDB" id="363185at2759"/>
<dbReference type="InterPro" id="IPR029057">
    <property type="entry name" value="PRTase-like"/>
</dbReference>
<dbReference type="GO" id="GO:0006168">
    <property type="term" value="P:adenine salvage"/>
    <property type="evidence" value="ECO:0007669"/>
    <property type="project" value="TreeGrafter"/>
</dbReference>
<evidence type="ECO:0000256" key="8">
    <source>
        <dbReference type="ARBA" id="ARBA00022679"/>
    </source>
</evidence>
<sequence>DPAATEAIISHLESHIKSTHDLSQISSIVCLEARGFFFTPILASCLGLPCLPVRKRGKLPGEVISTTFENYYGSECFELKTDAFEGMEVEGKKVILVDDFLGMGGSIMAAKDLVEKLGVEVGEAVFI</sequence>
<dbReference type="GO" id="GO:0044209">
    <property type="term" value="P:AMP salvage"/>
    <property type="evidence" value="ECO:0007669"/>
    <property type="project" value="TreeGrafter"/>
</dbReference>
<dbReference type="Proteomes" id="UP000235786">
    <property type="component" value="Unassembled WGS sequence"/>
</dbReference>
<dbReference type="InterPro" id="IPR000836">
    <property type="entry name" value="PRTase_dom"/>
</dbReference>
<gene>
    <name evidence="11" type="ORF">L207DRAFT_388848</name>
</gene>
<dbReference type="SUPFAM" id="SSF53271">
    <property type="entry name" value="PRTase-like"/>
    <property type="match status" value="1"/>
</dbReference>
<evidence type="ECO:0000256" key="7">
    <source>
        <dbReference type="ARBA" id="ARBA00022676"/>
    </source>
</evidence>
<comment type="similarity">
    <text evidence="4">Belongs to the purine/pyrimidine phosphoribosyltransferase family.</text>
</comment>
<keyword evidence="6" id="KW-0963">Cytoplasm</keyword>
<dbReference type="PANTHER" id="PTHR32315">
    <property type="entry name" value="ADENINE PHOSPHORIBOSYLTRANSFERASE"/>
    <property type="match status" value="1"/>
</dbReference>
<comment type="subcellular location">
    <subcellularLocation>
        <location evidence="2">Cytoplasm</location>
    </subcellularLocation>
</comment>
<protein>
    <recommendedName>
        <fullName evidence="5">adenine phosphoribosyltransferase</fullName>
        <ecNumber evidence="5">2.4.2.7</ecNumber>
    </recommendedName>
</protein>
<dbReference type="GO" id="GO:0005737">
    <property type="term" value="C:cytoplasm"/>
    <property type="evidence" value="ECO:0007669"/>
    <property type="project" value="UniProtKB-SubCell"/>
</dbReference>
<dbReference type="Gene3D" id="3.40.50.2020">
    <property type="match status" value="1"/>
</dbReference>
<reference evidence="11 12" key="1">
    <citation type="submission" date="2016-04" db="EMBL/GenBank/DDBJ databases">
        <title>A degradative enzymes factory behind the ericoid mycorrhizal symbiosis.</title>
        <authorList>
            <consortium name="DOE Joint Genome Institute"/>
            <person name="Martino E."/>
            <person name="Morin E."/>
            <person name="Grelet G."/>
            <person name="Kuo A."/>
            <person name="Kohler A."/>
            <person name="Daghino S."/>
            <person name="Barry K."/>
            <person name="Choi C."/>
            <person name="Cichocki N."/>
            <person name="Clum A."/>
            <person name="Copeland A."/>
            <person name="Hainaut M."/>
            <person name="Haridas S."/>
            <person name="Labutti K."/>
            <person name="Lindquist E."/>
            <person name="Lipzen A."/>
            <person name="Khouja H.-R."/>
            <person name="Murat C."/>
            <person name="Ohm R."/>
            <person name="Olson A."/>
            <person name="Spatafora J."/>
            <person name="Veneault-Fourrey C."/>
            <person name="Henrissat B."/>
            <person name="Grigoriev I."/>
            <person name="Martin F."/>
            <person name="Perotto S."/>
        </authorList>
    </citation>
    <scope>NUCLEOTIDE SEQUENCE [LARGE SCALE GENOMIC DNA]</scope>
    <source>
        <strain evidence="11 12">F</strain>
    </source>
</reference>
<dbReference type="GO" id="GO:0006166">
    <property type="term" value="P:purine ribonucleoside salvage"/>
    <property type="evidence" value="ECO:0007669"/>
    <property type="project" value="UniProtKB-KW"/>
</dbReference>
<dbReference type="GO" id="GO:0003999">
    <property type="term" value="F:adenine phosphoribosyltransferase activity"/>
    <property type="evidence" value="ECO:0007669"/>
    <property type="project" value="UniProtKB-EC"/>
</dbReference>
<comment type="pathway">
    <text evidence="3">Purine metabolism; AMP biosynthesis via salvage pathway; AMP from adenine: step 1/1.</text>
</comment>
<feature type="non-terminal residue" evidence="11">
    <location>
        <position position="127"/>
    </location>
</feature>
<organism evidence="11 12">
    <name type="scientific">Hyaloscypha variabilis (strain UAMH 11265 / GT02V1 / F)</name>
    <name type="common">Meliniomyces variabilis</name>
    <dbReference type="NCBI Taxonomy" id="1149755"/>
    <lineage>
        <taxon>Eukaryota</taxon>
        <taxon>Fungi</taxon>
        <taxon>Dikarya</taxon>
        <taxon>Ascomycota</taxon>
        <taxon>Pezizomycotina</taxon>
        <taxon>Leotiomycetes</taxon>
        <taxon>Helotiales</taxon>
        <taxon>Hyaloscyphaceae</taxon>
        <taxon>Hyaloscypha</taxon>
        <taxon>Hyaloscypha variabilis</taxon>
    </lineage>
</organism>
<evidence type="ECO:0000313" key="12">
    <source>
        <dbReference type="Proteomes" id="UP000235786"/>
    </source>
</evidence>
<dbReference type="AlphaFoldDB" id="A0A2J6R6E5"/>
<evidence type="ECO:0000256" key="9">
    <source>
        <dbReference type="ARBA" id="ARBA00022726"/>
    </source>
</evidence>
<evidence type="ECO:0000256" key="5">
    <source>
        <dbReference type="ARBA" id="ARBA00011893"/>
    </source>
</evidence>
<keyword evidence="7" id="KW-0328">Glycosyltransferase</keyword>
<keyword evidence="9" id="KW-0660">Purine salvage</keyword>
<evidence type="ECO:0000256" key="4">
    <source>
        <dbReference type="ARBA" id="ARBA00008391"/>
    </source>
</evidence>
<proteinExistence type="inferred from homology"/>
<feature type="domain" description="Phosphoribosyltransferase" evidence="10">
    <location>
        <begin position="7"/>
        <end position="126"/>
    </location>
</feature>
<dbReference type="EMBL" id="KZ613954">
    <property type="protein sequence ID" value="PMD34059.1"/>
    <property type="molecule type" value="Genomic_DNA"/>
</dbReference>